<evidence type="ECO:0000313" key="2">
    <source>
        <dbReference type="Proteomes" id="UP000594638"/>
    </source>
</evidence>
<reference evidence="1 2" key="1">
    <citation type="submission" date="2019-12" db="EMBL/GenBank/DDBJ databases">
        <authorList>
            <person name="Alioto T."/>
            <person name="Alioto T."/>
            <person name="Gomez Garrido J."/>
        </authorList>
    </citation>
    <scope>NUCLEOTIDE SEQUENCE [LARGE SCALE GENOMIC DNA]</scope>
</reference>
<protein>
    <submittedName>
        <fullName evidence="1">Uncharacterized protein</fullName>
    </submittedName>
</protein>
<organism evidence="1 2">
    <name type="scientific">Olea europaea subsp. europaea</name>
    <dbReference type="NCBI Taxonomy" id="158383"/>
    <lineage>
        <taxon>Eukaryota</taxon>
        <taxon>Viridiplantae</taxon>
        <taxon>Streptophyta</taxon>
        <taxon>Embryophyta</taxon>
        <taxon>Tracheophyta</taxon>
        <taxon>Spermatophyta</taxon>
        <taxon>Magnoliopsida</taxon>
        <taxon>eudicotyledons</taxon>
        <taxon>Gunneridae</taxon>
        <taxon>Pentapetalae</taxon>
        <taxon>asterids</taxon>
        <taxon>lamiids</taxon>
        <taxon>Lamiales</taxon>
        <taxon>Oleaceae</taxon>
        <taxon>Oleeae</taxon>
        <taxon>Olea</taxon>
    </lineage>
</organism>
<evidence type="ECO:0000313" key="1">
    <source>
        <dbReference type="EMBL" id="CAA3007325.1"/>
    </source>
</evidence>
<dbReference type="Gramene" id="OE9A034472T1">
    <property type="protein sequence ID" value="OE9A034472C1"/>
    <property type="gene ID" value="OE9A034472"/>
</dbReference>
<gene>
    <name evidence="1" type="ORF">OLEA9_A034472</name>
</gene>
<dbReference type="Proteomes" id="UP000594638">
    <property type="component" value="Unassembled WGS sequence"/>
</dbReference>
<dbReference type="AlphaFoldDB" id="A0A8S0TNF0"/>
<dbReference type="EMBL" id="CACTIH010007273">
    <property type="protein sequence ID" value="CAA3007325.1"/>
    <property type="molecule type" value="Genomic_DNA"/>
</dbReference>
<proteinExistence type="predicted"/>
<keyword evidence="2" id="KW-1185">Reference proteome</keyword>
<accession>A0A8S0TNF0</accession>
<name>A0A8S0TNF0_OLEEU</name>
<comment type="caution">
    <text evidence="1">The sequence shown here is derived from an EMBL/GenBank/DDBJ whole genome shotgun (WGS) entry which is preliminary data.</text>
</comment>
<sequence length="94" mass="10308">MRGGATRMMKMYAIGACGYCPELHAAVLGDLIPPGYVWHVPDINKPLQRELRKFYGQAPAVVMCACLCWCSQAVQTNNEVGCGDSTNIREAEMV</sequence>